<evidence type="ECO:0000256" key="1">
    <source>
        <dbReference type="ARBA" id="ARBA00006382"/>
    </source>
</evidence>
<dbReference type="SUPFAM" id="SSF53223">
    <property type="entry name" value="Aminoacid dehydrogenase-like, N-terminal domain"/>
    <property type="match status" value="1"/>
</dbReference>
<sequence length="379" mass="39007">MTSQFRLFLQDPDAGLEAFVVADSLVGGRAMGGTRMTAGVTVDEVADLAAAMTRKLALAGIPIGGAKAGIRCGLPPGPARDRVLRAFGRAVAPLLRGGVYLGSDQGVTHADRDRFFAAAHYRPEDSLPWLPCGWPELWHACEDVTGFGVCESVDAAATDYLPADSGRRVAVQGFGLVGRAVATGLSRRGYSIVAVADRAGTVAAPTGLPVPGIIAATDAFGTIDRHALPTGVQILDRAEAWLDLPSDVLVLAAGGHAVHERNVDRVQAKLVVEGSNLGCSPGAERVLAARGVPVLPGPVANIGGAAVTGLLLTDGMPATTDVPGLVNGLFARVAATVRANTIEVVRRGRAEARCLSAVADDLAAQRTAERGIRVEVVSA</sequence>
<dbReference type="EMBL" id="JAMQOL010000054">
    <property type="protein sequence ID" value="MCM4083119.1"/>
    <property type="molecule type" value="Genomic_DNA"/>
</dbReference>
<evidence type="ECO:0000259" key="4">
    <source>
        <dbReference type="SMART" id="SM00839"/>
    </source>
</evidence>
<comment type="similarity">
    <text evidence="1 3">Belongs to the Glu/Leu/Phe/Val dehydrogenases family.</text>
</comment>
<dbReference type="PANTHER" id="PTHR11606:SF13">
    <property type="entry name" value="GLUTAMATE DEHYDROGENASE 1, MITOCHONDRIAL"/>
    <property type="match status" value="1"/>
</dbReference>
<dbReference type="InterPro" id="IPR020082">
    <property type="entry name" value="S-Ado-L-homoCys_hydrolase_CS"/>
</dbReference>
<dbReference type="Gene3D" id="3.40.50.720">
    <property type="entry name" value="NAD(P)-binding Rossmann-like Domain"/>
    <property type="match status" value="1"/>
</dbReference>
<dbReference type="Pfam" id="PF00208">
    <property type="entry name" value="ELFV_dehydrog"/>
    <property type="match status" value="1"/>
</dbReference>
<dbReference type="PANTHER" id="PTHR11606">
    <property type="entry name" value="GLUTAMATE DEHYDROGENASE"/>
    <property type="match status" value="1"/>
</dbReference>
<gene>
    <name evidence="5" type="ORF">LXN57_36760</name>
</gene>
<feature type="domain" description="Glutamate/phenylalanine/leucine/valine/L-tryptophan dehydrogenase C-terminal" evidence="4">
    <location>
        <begin position="142"/>
        <end position="371"/>
    </location>
</feature>
<name>A0ABT0YCZ8_9ACTN</name>
<evidence type="ECO:0000256" key="2">
    <source>
        <dbReference type="ARBA" id="ARBA00023002"/>
    </source>
</evidence>
<comment type="caution">
    <text evidence="5">The sequence shown here is derived from an EMBL/GenBank/DDBJ whole genome shotgun (WGS) entry which is preliminary data.</text>
</comment>
<dbReference type="InterPro" id="IPR046346">
    <property type="entry name" value="Aminoacid_DH-like_N_sf"/>
</dbReference>
<dbReference type="RefSeq" id="WP_251802830.1">
    <property type="nucleotide sequence ID" value="NZ_JAMQOL010000054.1"/>
</dbReference>
<keyword evidence="2 3" id="KW-0560">Oxidoreductase</keyword>
<accession>A0ABT0YCZ8</accession>
<dbReference type="InterPro" id="IPR036291">
    <property type="entry name" value="NAD(P)-bd_dom_sf"/>
</dbReference>
<dbReference type="SUPFAM" id="SSF51735">
    <property type="entry name" value="NAD(P)-binding Rossmann-fold domains"/>
    <property type="match status" value="1"/>
</dbReference>
<dbReference type="SMART" id="SM00839">
    <property type="entry name" value="ELFV_dehydrog"/>
    <property type="match status" value="1"/>
</dbReference>
<dbReference type="PRINTS" id="PR00082">
    <property type="entry name" value="GLFDHDRGNASE"/>
</dbReference>
<dbReference type="PROSITE" id="PS00739">
    <property type="entry name" value="ADOHCYASE_2"/>
    <property type="match status" value="1"/>
</dbReference>
<evidence type="ECO:0000313" key="6">
    <source>
        <dbReference type="Proteomes" id="UP001523216"/>
    </source>
</evidence>
<keyword evidence="6" id="KW-1185">Reference proteome</keyword>
<dbReference type="Proteomes" id="UP001523216">
    <property type="component" value="Unassembled WGS sequence"/>
</dbReference>
<organism evidence="5 6">
    <name type="scientific">Paractinoplanes hotanensis</name>
    <dbReference type="NCBI Taxonomy" id="2906497"/>
    <lineage>
        <taxon>Bacteria</taxon>
        <taxon>Bacillati</taxon>
        <taxon>Actinomycetota</taxon>
        <taxon>Actinomycetes</taxon>
        <taxon>Micromonosporales</taxon>
        <taxon>Micromonosporaceae</taxon>
        <taxon>Paractinoplanes</taxon>
    </lineage>
</organism>
<dbReference type="Pfam" id="PF02812">
    <property type="entry name" value="ELFV_dehydrog_N"/>
    <property type="match status" value="1"/>
</dbReference>
<evidence type="ECO:0000313" key="5">
    <source>
        <dbReference type="EMBL" id="MCM4083119.1"/>
    </source>
</evidence>
<dbReference type="InterPro" id="IPR006095">
    <property type="entry name" value="Glu/Leu/Phe/Val/Trp_DH"/>
</dbReference>
<reference evidence="5 6" key="1">
    <citation type="submission" date="2022-06" db="EMBL/GenBank/DDBJ databases">
        <title>Actinoplanes abujensis sp. nov., isolated from Nigerian arid soil.</title>
        <authorList>
            <person name="Ding P."/>
        </authorList>
    </citation>
    <scope>NUCLEOTIDE SEQUENCE [LARGE SCALE GENOMIC DNA]</scope>
    <source>
        <strain evidence="6">TRM88002</strain>
    </source>
</reference>
<protein>
    <recommendedName>
        <fullName evidence="4">Glutamate/phenylalanine/leucine/valine/L-tryptophan dehydrogenase C-terminal domain-containing protein</fullName>
    </recommendedName>
</protein>
<proteinExistence type="inferred from homology"/>
<dbReference type="Gene3D" id="3.40.50.10860">
    <property type="entry name" value="Leucine Dehydrogenase, chain A, domain 1"/>
    <property type="match status" value="1"/>
</dbReference>
<dbReference type="InterPro" id="IPR006096">
    <property type="entry name" value="Glu/Leu/Phe/Val/Trp_DH_C"/>
</dbReference>
<evidence type="ECO:0000256" key="3">
    <source>
        <dbReference type="RuleBase" id="RU004417"/>
    </source>
</evidence>
<dbReference type="InterPro" id="IPR006097">
    <property type="entry name" value="Glu/Leu/Phe/Val/Trp_DH_dimer"/>
</dbReference>